<organism evidence="1 2">
    <name type="scientific">Bowmanella pacifica</name>
    <dbReference type="NCBI Taxonomy" id="502051"/>
    <lineage>
        <taxon>Bacteria</taxon>
        <taxon>Pseudomonadati</taxon>
        <taxon>Pseudomonadota</taxon>
        <taxon>Gammaproteobacteria</taxon>
        <taxon>Alteromonadales</taxon>
        <taxon>Alteromonadaceae</taxon>
        <taxon>Bowmanella</taxon>
    </lineage>
</organism>
<reference evidence="1" key="2">
    <citation type="submission" date="2020-09" db="EMBL/GenBank/DDBJ databases">
        <authorList>
            <person name="Sun Q."/>
            <person name="Zhou Y."/>
        </authorList>
    </citation>
    <scope>NUCLEOTIDE SEQUENCE</scope>
    <source>
        <strain evidence="1">CGMCC 1.7086</strain>
    </source>
</reference>
<dbReference type="Proteomes" id="UP000606935">
    <property type="component" value="Unassembled WGS sequence"/>
</dbReference>
<proteinExistence type="predicted"/>
<evidence type="ECO:0000313" key="1">
    <source>
        <dbReference type="EMBL" id="GGO73678.1"/>
    </source>
</evidence>
<dbReference type="AlphaFoldDB" id="A0A917Z3T9"/>
<reference evidence="1" key="1">
    <citation type="journal article" date="2014" name="Int. J. Syst. Evol. Microbiol.">
        <title>Complete genome sequence of Corynebacterium casei LMG S-19264T (=DSM 44701T), isolated from a smear-ripened cheese.</title>
        <authorList>
            <consortium name="US DOE Joint Genome Institute (JGI-PGF)"/>
            <person name="Walter F."/>
            <person name="Albersmeier A."/>
            <person name="Kalinowski J."/>
            <person name="Ruckert C."/>
        </authorList>
    </citation>
    <scope>NUCLEOTIDE SEQUENCE</scope>
    <source>
        <strain evidence="1">CGMCC 1.7086</strain>
    </source>
</reference>
<evidence type="ECO:0000313" key="2">
    <source>
        <dbReference type="Proteomes" id="UP000606935"/>
    </source>
</evidence>
<dbReference type="EMBL" id="BMLS01000007">
    <property type="protein sequence ID" value="GGO73678.1"/>
    <property type="molecule type" value="Genomic_DNA"/>
</dbReference>
<accession>A0A917Z3T9</accession>
<sequence>MGHGKPVPGDIVIKTQSQPQQIGFSPDKAPDAHSAPRKLAVLASITQPEQAKLESLFLQTLRHFGYTAQLWQPACTFRCDMLVAVFNQVFGSKEADFLAQAESVIVVFDETGEKHAVSLFASLKLVRGSLRHPDYVHALRLHKDRERPRSYWQFRTMLAKHLDIALFESVEPDEQLPLPVLVQRTLEHVLKRA</sequence>
<gene>
    <name evidence="1" type="ORF">GCM10010982_34760</name>
</gene>
<keyword evidence="2" id="KW-1185">Reference proteome</keyword>
<protein>
    <submittedName>
        <fullName evidence="1">Uncharacterized protein</fullName>
    </submittedName>
</protein>
<name>A0A917Z3T9_9ALTE</name>
<comment type="caution">
    <text evidence="1">The sequence shown here is derived from an EMBL/GenBank/DDBJ whole genome shotgun (WGS) entry which is preliminary data.</text>
</comment>